<dbReference type="AlphaFoldDB" id="A0AAQ0IS88"/>
<dbReference type="KEGG" id="pdw:BV82_14275"/>
<accession>A0AAQ0IS88</accession>
<evidence type="ECO:0000313" key="2">
    <source>
        <dbReference type="Proteomes" id="UP000027121"/>
    </source>
</evidence>
<sequence length="91" mass="10026">MNFFDTPGTRADFEERMGVLAELCRTGRMRFFEGVGGMESLTRVRYLPNGRVDLLSIDESARLQANSAHQMPNFAALLAADEAQSPTAVDS</sequence>
<dbReference type="GeneID" id="98283456"/>
<name>A0AAQ0IS88_9PSED</name>
<dbReference type="Proteomes" id="UP000027121">
    <property type="component" value="Chromosome"/>
</dbReference>
<proteinExistence type="predicted"/>
<reference evidence="1 2" key="1">
    <citation type="journal article" date="2014" name="Genome Announc.">
        <title>Genome Sequence of Pseudomonas sp. Strain P482, a Tomato Rhizosphere Isolate with Broad-Spectrum Antimicrobial Activity.</title>
        <authorList>
            <person name="Krzyzanowska D.M."/>
            <person name="Ossowicki A."/>
            <person name="Jafra S."/>
        </authorList>
    </citation>
    <scope>NUCLEOTIDE SEQUENCE [LARGE SCALE GENOMIC DNA]</scope>
    <source>
        <strain evidence="1 2">P482</strain>
    </source>
</reference>
<evidence type="ECO:0000313" key="1">
    <source>
        <dbReference type="EMBL" id="QWE81308.1"/>
    </source>
</evidence>
<dbReference type="NCBIfam" id="NF041811">
    <property type="entry name" value="Avs1c"/>
    <property type="match status" value="1"/>
</dbReference>
<keyword evidence="2" id="KW-1185">Reference proteome</keyword>
<gene>
    <name evidence="1" type="ORF">BV82_14275</name>
</gene>
<dbReference type="EMBL" id="CP071706">
    <property type="protein sequence ID" value="QWE81308.1"/>
    <property type="molecule type" value="Genomic_DNA"/>
</dbReference>
<protein>
    <submittedName>
        <fullName evidence="1">Uncharacterized protein</fullName>
    </submittedName>
</protein>
<dbReference type="RefSeq" id="WP_036997228.1">
    <property type="nucleotide sequence ID" value="NZ_CP071706.1"/>
</dbReference>
<organism evidence="1 2">
    <name type="scientific">Pseudomonas donghuensis</name>
    <dbReference type="NCBI Taxonomy" id="1163398"/>
    <lineage>
        <taxon>Bacteria</taxon>
        <taxon>Pseudomonadati</taxon>
        <taxon>Pseudomonadota</taxon>
        <taxon>Gammaproteobacteria</taxon>
        <taxon>Pseudomonadales</taxon>
        <taxon>Pseudomonadaceae</taxon>
        <taxon>Pseudomonas</taxon>
    </lineage>
</organism>
<reference evidence="1 2" key="2">
    <citation type="journal article" date="2016" name="Front. Microbiol.">
        <title>When Genome-Based Approach Meets the 'Old but Good': Revealing Genes Involved in the Antibacterial Activity of Pseudomonas sp. P482 against Soft Rot Pathogens.</title>
        <authorList>
            <person name="Krzyzanowska D.M."/>
            <person name="Ossowicki A."/>
            <person name="Rajewska M."/>
            <person name="Maciag T."/>
            <person name="Jablonska M."/>
            <person name="Obuchowski M."/>
            <person name="Heeb S."/>
            <person name="Jafra S."/>
        </authorList>
    </citation>
    <scope>NUCLEOTIDE SEQUENCE [LARGE SCALE GENOMIC DNA]</scope>
    <source>
        <strain evidence="1 2">P482</strain>
    </source>
</reference>